<organism evidence="10 11">
    <name type="scientific">Streptomyces canarius</name>
    <dbReference type="NCBI Taxonomy" id="285453"/>
    <lineage>
        <taxon>Bacteria</taxon>
        <taxon>Bacillati</taxon>
        <taxon>Actinomycetota</taxon>
        <taxon>Actinomycetes</taxon>
        <taxon>Kitasatosporales</taxon>
        <taxon>Streptomycetaceae</taxon>
        <taxon>Streptomyces</taxon>
    </lineage>
</organism>
<reference evidence="11" key="1">
    <citation type="journal article" date="2019" name="Int. J. Syst. Evol. Microbiol.">
        <title>The Global Catalogue of Microorganisms (GCM) 10K type strain sequencing project: providing services to taxonomists for standard genome sequencing and annotation.</title>
        <authorList>
            <consortium name="The Broad Institute Genomics Platform"/>
            <consortium name="The Broad Institute Genome Sequencing Center for Infectious Disease"/>
            <person name="Wu L."/>
            <person name="Ma J."/>
        </authorList>
    </citation>
    <scope>NUCLEOTIDE SEQUENCE [LARGE SCALE GENOMIC DNA]</scope>
    <source>
        <strain evidence="11">JCM 4733</strain>
    </source>
</reference>
<comment type="cofactor">
    <cofactor evidence="1">
        <name>[3Fe-4S] cluster</name>
        <dbReference type="ChEBI" id="CHEBI:21137"/>
    </cofactor>
</comment>
<evidence type="ECO:0000256" key="7">
    <source>
        <dbReference type="ARBA" id="ARBA00023291"/>
    </source>
</evidence>
<evidence type="ECO:0000313" key="11">
    <source>
        <dbReference type="Proteomes" id="UP000653644"/>
    </source>
</evidence>
<dbReference type="InterPro" id="IPR017896">
    <property type="entry name" value="4Fe4S_Fe-S-bd"/>
</dbReference>
<dbReference type="PANTHER" id="PTHR36923:SF3">
    <property type="entry name" value="FERREDOXIN"/>
    <property type="match status" value="1"/>
</dbReference>
<dbReference type="Gene3D" id="3.30.70.20">
    <property type="match status" value="1"/>
</dbReference>
<dbReference type="PANTHER" id="PTHR36923">
    <property type="entry name" value="FERREDOXIN"/>
    <property type="match status" value="1"/>
</dbReference>
<proteinExistence type="predicted"/>
<gene>
    <name evidence="10" type="ORF">GCM10010345_66090</name>
</gene>
<keyword evidence="5 8" id="KW-0408">Iron</keyword>
<dbReference type="Proteomes" id="UP000653644">
    <property type="component" value="Unassembled WGS sequence"/>
</dbReference>
<evidence type="ECO:0000256" key="2">
    <source>
        <dbReference type="ARBA" id="ARBA00022448"/>
    </source>
</evidence>
<dbReference type="InterPro" id="IPR051269">
    <property type="entry name" value="Fe-S_cluster_ET"/>
</dbReference>
<protein>
    <recommendedName>
        <fullName evidence="8">Ferredoxin</fullName>
    </recommendedName>
</protein>
<evidence type="ECO:0000256" key="1">
    <source>
        <dbReference type="ARBA" id="ARBA00001927"/>
    </source>
</evidence>
<keyword evidence="2 8" id="KW-0813">Transport</keyword>
<dbReference type="Pfam" id="PF13459">
    <property type="entry name" value="Fer4_15"/>
    <property type="match status" value="1"/>
</dbReference>
<evidence type="ECO:0000313" key="10">
    <source>
        <dbReference type="EMBL" id="GHA52263.1"/>
    </source>
</evidence>
<sequence length="66" mass="6677">MRITADRSRCVGSGNCVRTAPGVFDQADDGLVRLVGGTLSGEDARNAAEAVSLCPAAAISLAAQED</sequence>
<evidence type="ECO:0000256" key="6">
    <source>
        <dbReference type="ARBA" id="ARBA00023014"/>
    </source>
</evidence>
<evidence type="ECO:0000256" key="5">
    <source>
        <dbReference type="ARBA" id="ARBA00023004"/>
    </source>
</evidence>
<feature type="domain" description="4Fe-4S ferredoxin-type" evidence="9">
    <location>
        <begin position="1"/>
        <end position="29"/>
    </location>
</feature>
<keyword evidence="4 8" id="KW-0249">Electron transport</keyword>
<dbReference type="InterPro" id="IPR001080">
    <property type="entry name" value="3Fe4S_ferredoxin"/>
</dbReference>
<dbReference type="SUPFAM" id="SSF54862">
    <property type="entry name" value="4Fe-4S ferredoxins"/>
    <property type="match status" value="1"/>
</dbReference>
<comment type="caution">
    <text evidence="10">The sequence shown here is derived from an EMBL/GenBank/DDBJ whole genome shotgun (WGS) entry which is preliminary data.</text>
</comment>
<evidence type="ECO:0000256" key="3">
    <source>
        <dbReference type="ARBA" id="ARBA00022723"/>
    </source>
</evidence>
<dbReference type="EMBL" id="BMVN01000031">
    <property type="protein sequence ID" value="GHA52263.1"/>
    <property type="molecule type" value="Genomic_DNA"/>
</dbReference>
<evidence type="ECO:0000259" key="9">
    <source>
        <dbReference type="PROSITE" id="PS51379"/>
    </source>
</evidence>
<keyword evidence="7" id="KW-0003">3Fe-4S</keyword>
<evidence type="ECO:0000256" key="8">
    <source>
        <dbReference type="RuleBase" id="RU368020"/>
    </source>
</evidence>
<keyword evidence="3 8" id="KW-0479">Metal-binding</keyword>
<dbReference type="PROSITE" id="PS51379">
    <property type="entry name" value="4FE4S_FER_2"/>
    <property type="match status" value="1"/>
</dbReference>
<keyword evidence="6 8" id="KW-0411">Iron-sulfur</keyword>
<name>A0ABQ3D682_9ACTN</name>
<evidence type="ECO:0000256" key="4">
    <source>
        <dbReference type="ARBA" id="ARBA00022982"/>
    </source>
</evidence>
<dbReference type="PRINTS" id="PR00352">
    <property type="entry name" value="3FE4SFRDOXIN"/>
</dbReference>
<keyword evidence="11" id="KW-1185">Reference proteome</keyword>
<comment type="function">
    <text evidence="8">Ferredoxins are iron-sulfur proteins that transfer electrons in a wide variety of metabolic reactions.</text>
</comment>
<accession>A0ABQ3D682</accession>